<accession>A0A0K2Y7X7</accession>
<proteinExistence type="predicted"/>
<dbReference type="EMBL" id="CDMK01000002">
    <property type="protein sequence ID" value="CRI34978.1"/>
    <property type="molecule type" value="Genomic_DNA"/>
</dbReference>
<protein>
    <submittedName>
        <fullName evidence="1">Uncharacterized protein</fullName>
    </submittedName>
</protein>
<evidence type="ECO:0000313" key="1">
    <source>
        <dbReference type="EMBL" id="CRI34978.1"/>
    </source>
</evidence>
<dbReference type="AlphaFoldDB" id="A0A0K2Y7X7"/>
<dbReference type="Proteomes" id="UP000046090">
    <property type="component" value="Unassembled WGS sequence"/>
</dbReference>
<name>A0A0K2Y7X7_HELHE</name>
<gene>
    <name evidence="1" type="ORF">HHE01_07790</name>
</gene>
<evidence type="ECO:0000313" key="2">
    <source>
        <dbReference type="Proteomes" id="UP000046090"/>
    </source>
</evidence>
<reference evidence="2" key="1">
    <citation type="submission" date="2014-12" db="EMBL/GenBank/DDBJ databases">
        <authorList>
            <person name="Smet A."/>
        </authorList>
    </citation>
    <scope>NUCLEOTIDE SEQUENCE [LARGE SCALE GENOMIC DNA]</scope>
</reference>
<organism evidence="1 2">
    <name type="scientific">Helicobacter heilmannii</name>
    <dbReference type="NCBI Taxonomy" id="35817"/>
    <lineage>
        <taxon>Bacteria</taxon>
        <taxon>Pseudomonadati</taxon>
        <taxon>Campylobacterota</taxon>
        <taxon>Epsilonproteobacteria</taxon>
        <taxon>Campylobacterales</taxon>
        <taxon>Helicobacteraceae</taxon>
        <taxon>Helicobacter</taxon>
    </lineage>
</organism>
<sequence length="46" mass="5445">MEDFLGHYRLAVVYKKERCKKDEPKVEQSYKKACTTGFDKNCASLW</sequence>
<keyword evidence="2" id="KW-1185">Reference proteome</keyword>